<feature type="non-terminal residue" evidence="2">
    <location>
        <position position="1"/>
    </location>
</feature>
<keyword evidence="3" id="KW-1185">Reference proteome</keyword>
<organism evidence="2 3">
    <name type="scientific">Trifolium medium</name>
    <dbReference type="NCBI Taxonomy" id="97028"/>
    <lineage>
        <taxon>Eukaryota</taxon>
        <taxon>Viridiplantae</taxon>
        <taxon>Streptophyta</taxon>
        <taxon>Embryophyta</taxon>
        <taxon>Tracheophyta</taxon>
        <taxon>Spermatophyta</taxon>
        <taxon>Magnoliopsida</taxon>
        <taxon>eudicotyledons</taxon>
        <taxon>Gunneridae</taxon>
        <taxon>Pentapetalae</taxon>
        <taxon>rosids</taxon>
        <taxon>fabids</taxon>
        <taxon>Fabales</taxon>
        <taxon>Fabaceae</taxon>
        <taxon>Papilionoideae</taxon>
        <taxon>50 kb inversion clade</taxon>
        <taxon>NPAAA clade</taxon>
        <taxon>Hologalegina</taxon>
        <taxon>IRL clade</taxon>
        <taxon>Trifolieae</taxon>
        <taxon>Trifolium</taxon>
    </lineage>
</organism>
<protein>
    <submittedName>
        <fullName evidence="2">Uncharacterized protein</fullName>
    </submittedName>
</protein>
<dbReference type="Proteomes" id="UP000265520">
    <property type="component" value="Unassembled WGS sequence"/>
</dbReference>
<feature type="compositionally biased region" description="Polar residues" evidence="1">
    <location>
        <begin position="30"/>
        <end position="40"/>
    </location>
</feature>
<sequence>VFVDTVGIRRDMNGDKNPSVAENRDEEQIGEQSGGQRSIL</sequence>
<name>A0A392UV86_9FABA</name>
<evidence type="ECO:0000256" key="1">
    <source>
        <dbReference type="SAM" id="MobiDB-lite"/>
    </source>
</evidence>
<dbReference type="AlphaFoldDB" id="A0A392UV86"/>
<dbReference type="EMBL" id="LXQA010984652">
    <property type="protein sequence ID" value="MCI79944.1"/>
    <property type="molecule type" value="Genomic_DNA"/>
</dbReference>
<evidence type="ECO:0000313" key="2">
    <source>
        <dbReference type="EMBL" id="MCI79944.1"/>
    </source>
</evidence>
<evidence type="ECO:0000313" key="3">
    <source>
        <dbReference type="Proteomes" id="UP000265520"/>
    </source>
</evidence>
<reference evidence="2 3" key="1">
    <citation type="journal article" date="2018" name="Front. Plant Sci.">
        <title>Red Clover (Trifolium pratense) and Zigzag Clover (T. medium) - A Picture of Genomic Similarities and Differences.</title>
        <authorList>
            <person name="Dluhosova J."/>
            <person name="Istvanek J."/>
            <person name="Nedelnik J."/>
            <person name="Repkova J."/>
        </authorList>
    </citation>
    <scope>NUCLEOTIDE SEQUENCE [LARGE SCALE GENOMIC DNA]</scope>
    <source>
        <strain evidence="3">cv. 10/8</strain>
        <tissue evidence="2">Leaf</tissue>
    </source>
</reference>
<comment type="caution">
    <text evidence="2">The sequence shown here is derived from an EMBL/GenBank/DDBJ whole genome shotgun (WGS) entry which is preliminary data.</text>
</comment>
<proteinExistence type="predicted"/>
<feature type="region of interest" description="Disordered" evidence="1">
    <location>
        <begin position="1"/>
        <end position="40"/>
    </location>
</feature>
<accession>A0A392UV86</accession>